<dbReference type="AlphaFoldDB" id="A0A4S4KWZ2"/>
<evidence type="ECO:0008006" key="5">
    <source>
        <dbReference type="Google" id="ProtNLM"/>
    </source>
</evidence>
<name>A0A4S4KWZ2_9APHY</name>
<keyword evidence="2" id="KW-0812">Transmembrane</keyword>
<reference evidence="3 4" key="1">
    <citation type="submission" date="2019-02" db="EMBL/GenBank/DDBJ databases">
        <title>Genome sequencing of the rare red list fungi Phlebia centrifuga.</title>
        <authorList>
            <person name="Buettner E."/>
            <person name="Kellner H."/>
        </authorList>
    </citation>
    <scope>NUCLEOTIDE SEQUENCE [LARGE SCALE GENOMIC DNA]</scope>
    <source>
        <strain evidence="3 4">DSM 108282</strain>
    </source>
</reference>
<feature type="transmembrane region" description="Helical" evidence="2">
    <location>
        <begin position="81"/>
        <end position="104"/>
    </location>
</feature>
<feature type="transmembrane region" description="Helical" evidence="2">
    <location>
        <begin position="124"/>
        <end position="145"/>
    </location>
</feature>
<dbReference type="PANTHER" id="PTHR43847">
    <property type="entry name" value="BLL3993 PROTEIN"/>
    <property type="match status" value="1"/>
</dbReference>
<keyword evidence="2" id="KW-1133">Transmembrane helix</keyword>
<accession>A0A4S4KWZ2</accession>
<proteinExistence type="predicted"/>
<feature type="region of interest" description="Disordered" evidence="1">
    <location>
        <begin position="48"/>
        <end position="67"/>
    </location>
</feature>
<organism evidence="3 4">
    <name type="scientific">Hermanssonia centrifuga</name>
    <dbReference type="NCBI Taxonomy" id="98765"/>
    <lineage>
        <taxon>Eukaryota</taxon>
        <taxon>Fungi</taxon>
        <taxon>Dikarya</taxon>
        <taxon>Basidiomycota</taxon>
        <taxon>Agaricomycotina</taxon>
        <taxon>Agaricomycetes</taxon>
        <taxon>Polyporales</taxon>
        <taxon>Meruliaceae</taxon>
        <taxon>Hermanssonia</taxon>
    </lineage>
</organism>
<dbReference type="PANTHER" id="PTHR43847:SF1">
    <property type="entry name" value="BLL3993 PROTEIN"/>
    <property type="match status" value="1"/>
</dbReference>
<dbReference type="Proteomes" id="UP000309038">
    <property type="component" value="Unassembled WGS sequence"/>
</dbReference>
<protein>
    <recommendedName>
        <fullName evidence="5">Protein-S-isoprenylcysteine O-methyltransferase</fullName>
    </recommendedName>
</protein>
<evidence type="ECO:0000313" key="3">
    <source>
        <dbReference type="EMBL" id="THH01580.1"/>
    </source>
</evidence>
<gene>
    <name evidence="3" type="ORF">EW026_g1161</name>
</gene>
<comment type="caution">
    <text evidence="3">The sequence shown here is derived from an EMBL/GenBank/DDBJ whole genome shotgun (WGS) entry which is preliminary data.</text>
</comment>
<sequence length="244" mass="26938">MPYIAGLDVHDILRRSPLSHEQGVESIVFLTTLVSIGGGIRNHLKASSRHRHHGHVTNTGIAAPSGKNIGEKQQVPLSVKILGPLAHGFIFIPPVMYLAGTALGRLQQPDWLYAFSLPSDDLTVGQLATVKTLAAFAHFGVLYLLKHTRKHFRAAKKSEKPEVPDKGPYSVVRHPMSSAILLSQTTFALMWWNWIPLAGVALTAGYLAVSLPHEEQVQEHDVATGVQYTAYKQKVAYRLIPYVW</sequence>
<dbReference type="EMBL" id="SGPJ01000021">
    <property type="protein sequence ID" value="THH01580.1"/>
    <property type="molecule type" value="Genomic_DNA"/>
</dbReference>
<evidence type="ECO:0000256" key="2">
    <source>
        <dbReference type="SAM" id="Phobius"/>
    </source>
</evidence>
<dbReference type="Gene3D" id="1.20.120.1630">
    <property type="match status" value="1"/>
</dbReference>
<keyword evidence="2" id="KW-0472">Membrane</keyword>
<evidence type="ECO:0000256" key="1">
    <source>
        <dbReference type="SAM" id="MobiDB-lite"/>
    </source>
</evidence>
<keyword evidence="4" id="KW-1185">Reference proteome</keyword>
<evidence type="ECO:0000313" key="4">
    <source>
        <dbReference type="Proteomes" id="UP000309038"/>
    </source>
</evidence>
<dbReference type="InterPro" id="IPR052527">
    <property type="entry name" value="Metal_cation-efflux_comp"/>
</dbReference>